<dbReference type="Gene3D" id="3.30.1490.20">
    <property type="entry name" value="ATP-grasp fold, A domain"/>
    <property type="match status" value="1"/>
</dbReference>
<gene>
    <name evidence="4" type="ORF">A2797_02110</name>
</gene>
<evidence type="ECO:0000313" key="5">
    <source>
        <dbReference type="Proteomes" id="UP000179005"/>
    </source>
</evidence>
<dbReference type="EMBL" id="MEVC01000003">
    <property type="protein sequence ID" value="OGC56129.1"/>
    <property type="molecule type" value="Genomic_DNA"/>
</dbReference>
<organism evidence="4 5">
    <name type="scientific">candidate division WWE3 bacterium RIFCSPHIGHO2_01_FULL_48_15</name>
    <dbReference type="NCBI Taxonomy" id="1802619"/>
    <lineage>
        <taxon>Bacteria</taxon>
        <taxon>Katanobacteria</taxon>
    </lineage>
</organism>
<protein>
    <submittedName>
        <fullName evidence="4">Uncharacterized protein</fullName>
    </submittedName>
</protein>
<dbReference type="PANTHER" id="PTHR43030:SF1">
    <property type="entry name" value="PHOSPHOENOLPYRUVATE SYNTHASE"/>
    <property type="match status" value="1"/>
</dbReference>
<reference evidence="4 5" key="1">
    <citation type="journal article" date="2016" name="Nat. Commun.">
        <title>Thousands of microbial genomes shed light on interconnected biogeochemical processes in an aquifer system.</title>
        <authorList>
            <person name="Anantharaman K."/>
            <person name="Brown C.T."/>
            <person name="Hug L.A."/>
            <person name="Sharon I."/>
            <person name="Castelle C.J."/>
            <person name="Probst A.J."/>
            <person name="Thomas B.C."/>
            <person name="Singh A."/>
            <person name="Wilkins M.J."/>
            <person name="Karaoz U."/>
            <person name="Brodie E.L."/>
            <person name="Williams K.H."/>
            <person name="Hubbard S.S."/>
            <person name="Banfield J.F."/>
        </authorList>
    </citation>
    <scope>NUCLEOTIDE SEQUENCE [LARGE SCALE GENOMIC DNA]</scope>
</reference>
<dbReference type="STRING" id="1802619.A2797_02110"/>
<sequence>MRTLAFLDEIGVRDAARFGEEAAAAGDLAKAGVPVASAFALPIAAYSEFLSTKRVKESLSACDPRHPEELRRLLLAISFPPRLGEEVREFYRKLSGPRDIVVVVRAGDKEEKASGEDELISTIKKFWVDHLVGVCERGGNFSSESLPLLVQEETASQFSGNLFTTARELENPDFCLVEINHPQGKERFVFEKGSTDPVKRTTTGQVDNPTSKEELSDFSSWASKVERVLGSAYFLTWRKMQEDFVFVRLKKIFLPRVRKTAIALWLDLDEARGESFEGVGGFVARSALRAIEVAERFPKQEVLFFLENPDFEQLARFREGRYKVGLKNLHLVLPPVRTVDGLSEMKRLISGEGIRRGPNLKFFLHLAYPSNVILLEQLLDSGVDGVVFEEEGMTKGLLGTKETVEPDESLVWAIAETAKKCRGKYELFYLGGRARSWVLFEIVRLGVNGIIIPQRYQTEYTQALLETERGNLA</sequence>
<dbReference type="GO" id="GO:0006094">
    <property type="term" value="P:gluconeogenesis"/>
    <property type="evidence" value="ECO:0007669"/>
    <property type="project" value="UniProtKB-UniPathway"/>
</dbReference>
<dbReference type="Proteomes" id="UP000179005">
    <property type="component" value="Unassembled WGS sequence"/>
</dbReference>
<dbReference type="UniPathway" id="UPA00138"/>
<dbReference type="InterPro" id="IPR006319">
    <property type="entry name" value="PEP_synth"/>
</dbReference>
<evidence type="ECO:0000256" key="2">
    <source>
        <dbReference type="ARBA" id="ARBA00022741"/>
    </source>
</evidence>
<dbReference type="SUPFAM" id="SSF56059">
    <property type="entry name" value="Glutathione synthetase ATP-binding domain-like"/>
    <property type="match status" value="1"/>
</dbReference>
<dbReference type="InterPro" id="IPR013815">
    <property type="entry name" value="ATP_grasp_subdomain_1"/>
</dbReference>
<comment type="similarity">
    <text evidence="1">Belongs to the PEP-utilizing enzyme family.</text>
</comment>
<name>A0A1F4VG67_UNCKA</name>
<dbReference type="AlphaFoldDB" id="A0A1F4VG67"/>
<evidence type="ECO:0000313" key="4">
    <source>
        <dbReference type="EMBL" id="OGC56129.1"/>
    </source>
</evidence>
<comment type="caution">
    <text evidence="4">The sequence shown here is derived from an EMBL/GenBank/DDBJ whole genome shotgun (WGS) entry which is preliminary data.</text>
</comment>
<keyword evidence="3" id="KW-0067">ATP-binding</keyword>
<evidence type="ECO:0000256" key="1">
    <source>
        <dbReference type="ARBA" id="ARBA00007837"/>
    </source>
</evidence>
<dbReference type="PANTHER" id="PTHR43030">
    <property type="entry name" value="PHOSPHOENOLPYRUVATE SYNTHASE"/>
    <property type="match status" value="1"/>
</dbReference>
<keyword evidence="2" id="KW-0547">Nucleotide-binding</keyword>
<dbReference type="GO" id="GO:0008986">
    <property type="term" value="F:pyruvate, water dikinase activity"/>
    <property type="evidence" value="ECO:0007669"/>
    <property type="project" value="InterPro"/>
</dbReference>
<evidence type="ECO:0000256" key="3">
    <source>
        <dbReference type="ARBA" id="ARBA00022840"/>
    </source>
</evidence>
<accession>A0A1F4VG67</accession>
<proteinExistence type="inferred from homology"/>
<dbReference type="GO" id="GO:0005524">
    <property type="term" value="F:ATP binding"/>
    <property type="evidence" value="ECO:0007669"/>
    <property type="project" value="UniProtKB-KW"/>
</dbReference>